<dbReference type="InterPro" id="IPR000073">
    <property type="entry name" value="AB_hydrolase_1"/>
</dbReference>
<dbReference type="PRINTS" id="PR00412">
    <property type="entry name" value="EPOXHYDRLASE"/>
</dbReference>
<dbReference type="Pfam" id="PF00561">
    <property type="entry name" value="Abhydrolase_1"/>
    <property type="match status" value="1"/>
</dbReference>
<feature type="domain" description="AB hydrolase-1" evidence="2">
    <location>
        <begin position="35"/>
        <end position="288"/>
    </location>
</feature>
<organism evidence="3 4">
    <name type="scientific">Paraburkholderia piptadeniae</name>
    <dbReference type="NCBI Taxonomy" id="1701573"/>
    <lineage>
        <taxon>Bacteria</taxon>
        <taxon>Pseudomonadati</taxon>
        <taxon>Pseudomonadota</taxon>
        <taxon>Betaproteobacteria</taxon>
        <taxon>Burkholderiales</taxon>
        <taxon>Burkholderiaceae</taxon>
        <taxon>Paraburkholderia</taxon>
    </lineage>
</organism>
<evidence type="ECO:0000256" key="1">
    <source>
        <dbReference type="ARBA" id="ARBA00022801"/>
    </source>
</evidence>
<dbReference type="AlphaFoldDB" id="A0A1N7RRS8"/>
<proteinExistence type="predicted"/>
<dbReference type="InterPro" id="IPR029058">
    <property type="entry name" value="AB_hydrolase_fold"/>
</dbReference>
<dbReference type="SUPFAM" id="SSF53474">
    <property type="entry name" value="alpha/beta-Hydrolases"/>
    <property type="match status" value="1"/>
</dbReference>
<name>A0A1N7RRS8_9BURK</name>
<gene>
    <name evidence="3" type="ORF">BN2476_140011</name>
</gene>
<comment type="caution">
    <text evidence="3">The sequence shown here is derived from an EMBL/GenBank/DDBJ whole genome shotgun (WGS) entry which is preliminary data.</text>
</comment>
<reference evidence="3" key="1">
    <citation type="submission" date="2016-12" db="EMBL/GenBank/DDBJ databases">
        <authorList>
            <person name="Moulin L."/>
        </authorList>
    </citation>
    <scope>NUCLEOTIDE SEQUENCE [LARGE SCALE GENOMIC DNA]</scope>
    <source>
        <strain evidence="3">STM 7183</strain>
    </source>
</reference>
<protein>
    <submittedName>
        <fullName evidence="3">Alpha/beta hydrolase fold protein</fullName>
    </submittedName>
</protein>
<dbReference type="Gene3D" id="3.40.50.1820">
    <property type="entry name" value="alpha/beta hydrolase"/>
    <property type="match status" value="1"/>
</dbReference>
<dbReference type="GO" id="GO:0016787">
    <property type="term" value="F:hydrolase activity"/>
    <property type="evidence" value="ECO:0007669"/>
    <property type="project" value="UniProtKB-KW"/>
</dbReference>
<sequence length="301" mass="33110">MLLTNSGLWNDEGVRQRTVAANGLEFPILEAGDGPLVLCLHGFPDHARNWIPILRRLAQEGYWAVAPAMRGYWSGGAAPDGRYSGSALGQDALALIAALGRETAHLIGHDIGARAAYAAASLRAESVGKLVGMAVAYGQRFGASLVADGDQQRRSWYMFYFQTRLAEVGVPRDDFAFIDRLWREWSPSYVLPEGERALLKESLAKPGVLTQTFGFYRQLFAPPPEDSTLRTLEAQANGPINVPSLYLHGEKDGCMATYLSEGMEPLFPKGLEREVIPGVGHFLHIERPDEIGDRIVRFLGR</sequence>
<dbReference type="InterPro" id="IPR000639">
    <property type="entry name" value="Epox_hydrolase-like"/>
</dbReference>
<keyword evidence="4" id="KW-1185">Reference proteome</keyword>
<keyword evidence="1 3" id="KW-0378">Hydrolase</keyword>
<dbReference type="OrthoDB" id="2987348at2"/>
<accession>A0A1N7RRS8</accession>
<dbReference type="RefSeq" id="WP_087733352.1">
    <property type="nucleotide sequence ID" value="NZ_CYGY02000014.1"/>
</dbReference>
<dbReference type="EMBL" id="CYGY02000014">
    <property type="protein sequence ID" value="SIT37804.1"/>
    <property type="molecule type" value="Genomic_DNA"/>
</dbReference>
<dbReference type="Proteomes" id="UP000195569">
    <property type="component" value="Unassembled WGS sequence"/>
</dbReference>
<dbReference type="PANTHER" id="PTHR43329">
    <property type="entry name" value="EPOXIDE HYDROLASE"/>
    <property type="match status" value="1"/>
</dbReference>
<evidence type="ECO:0000313" key="3">
    <source>
        <dbReference type="EMBL" id="SIT37804.1"/>
    </source>
</evidence>
<evidence type="ECO:0000313" key="4">
    <source>
        <dbReference type="Proteomes" id="UP000195569"/>
    </source>
</evidence>
<evidence type="ECO:0000259" key="2">
    <source>
        <dbReference type="Pfam" id="PF00561"/>
    </source>
</evidence>